<comment type="caution">
    <text evidence="1">The sequence shown here is derived from an EMBL/GenBank/DDBJ whole genome shotgun (WGS) entry which is preliminary data.</text>
</comment>
<accession>A0A540VQQ3</accession>
<reference evidence="1 2" key="1">
    <citation type="submission" date="2019-06" db="EMBL/GenBank/DDBJ databases">
        <title>Metagenome assembled Genome of Spiribacter salinus SL48-SHIP from the microbial mat of Salt Lake 48 (Novosibirsk region, Russia).</title>
        <authorList>
            <person name="Shipova A."/>
            <person name="Rozanov A.S."/>
            <person name="Bryanskaya A.V."/>
            <person name="Peltek S.E."/>
        </authorList>
    </citation>
    <scope>NUCLEOTIDE SEQUENCE [LARGE SCALE GENOMIC DNA]</scope>
    <source>
        <strain evidence="1">SL48-SHIP-2</strain>
    </source>
</reference>
<dbReference type="Proteomes" id="UP000315400">
    <property type="component" value="Unassembled WGS sequence"/>
</dbReference>
<name>A0A540VQQ3_9GAMM</name>
<proteinExistence type="predicted"/>
<sequence length="163" mass="18114">MEEGYDQAVEDTLLDEIAWSENGYRLFEVSTLAQSSMPGFLGRFPTECSWVTLPRQLFDRLGGYDPSFQSPGGGLVNHDFVTRAAAIPGTDFIVLLGEGVFHQFHGGVATNVKPSDHPIADFHEEYERLRGVRYRPNRIENVLYFGTMPETARKFLAPGAATG</sequence>
<dbReference type="EMBL" id="VIFK01000196">
    <property type="protein sequence ID" value="TQE98473.1"/>
    <property type="molecule type" value="Genomic_DNA"/>
</dbReference>
<protein>
    <submittedName>
        <fullName evidence="1">Uncharacterized protein</fullName>
    </submittedName>
</protein>
<dbReference type="AlphaFoldDB" id="A0A540VQQ3"/>
<organism evidence="1 2">
    <name type="scientific">Spiribacter salinus</name>
    <dbReference type="NCBI Taxonomy" id="1335746"/>
    <lineage>
        <taxon>Bacteria</taxon>
        <taxon>Pseudomonadati</taxon>
        <taxon>Pseudomonadota</taxon>
        <taxon>Gammaproteobacteria</taxon>
        <taxon>Chromatiales</taxon>
        <taxon>Ectothiorhodospiraceae</taxon>
        <taxon>Spiribacter</taxon>
    </lineage>
</organism>
<gene>
    <name evidence="1" type="ORF">FKY71_13695</name>
</gene>
<evidence type="ECO:0000313" key="2">
    <source>
        <dbReference type="Proteomes" id="UP000315400"/>
    </source>
</evidence>
<evidence type="ECO:0000313" key="1">
    <source>
        <dbReference type="EMBL" id="TQE98473.1"/>
    </source>
</evidence>